<name>A0A495BMH2_VOGIN</name>
<reference evidence="1 2" key="1">
    <citation type="submission" date="2018-10" db="EMBL/GenBank/DDBJ databases">
        <title>Genomic Encyclopedia of Type Strains, Phase IV (KMG-IV): sequencing the most valuable type-strain genomes for metagenomic binning, comparative biology and taxonomic classification.</title>
        <authorList>
            <person name="Goeker M."/>
        </authorList>
    </citation>
    <scope>NUCLEOTIDE SEQUENCE [LARGE SCALE GENOMIC DNA]</scope>
    <source>
        <strain evidence="1 2">DSM 3303</strain>
    </source>
</reference>
<sequence>MRNKFVIVCEQEHTSDVIGKLIDIGITPHPLFDRRAWIFSADAEIGAINSAILAGTTKPHFTLFEAKNRMYNAPGDTASSVKLAFP</sequence>
<dbReference type="AlphaFoldDB" id="A0A495BMH2"/>
<organism evidence="1 2">
    <name type="scientific">Vogesella indigofera</name>
    <name type="common">Pseudomonas indigofera</name>
    <dbReference type="NCBI Taxonomy" id="45465"/>
    <lineage>
        <taxon>Bacteria</taxon>
        <taxon>Pseudomonadati</taxon>
        <taxon>Pseudomonadota</taxon>
        <taxon>Betaproteobacteria</taxon>
        <taxon>Neisseriales</taxon>
        <taxon>Chromobacteriaceae</taxon>
        <taxon>Vogesella</taxon>
    </lineage>
</organism>
<dbReference type="EMBL" id="RBID01000011">
    <property type="protein sequence ID" value="RKQ61223.1"/>
    <property type="molecule type" value="Genomic_DNA"/>
</dbReference>
<proteinExistence type="predicted"/>
<evidence type="ECO:0000313" key="1">
    <source>
        <dbReference type="EMBL" id="RKQ61223.1"/>
    </source>
</evidence>
<evidence type="ECO:0000313" key="2">
    <source>
        <dbReference type="Proteomes" id="UP000279384"/>
    </source>
</evidence>
<gene>
    <name evidence="1" type="ORF">C8E02_0990</name>
</gene>
<accession>A0A495BMH2</accession>
<dbReference type="Proteomes" id="UP000279384">
    <property type="component" value="Unassembled WGS sequence"/>
</dbReference>
<comment type="caution">
    <text evidence="1">The sequence shown here is derived from an EMBL/GenBank/DDBJ whole genome shotgun (WGS) entry which is preliminary data.</text>
</comment>
<protein>
    <submittedName>
        <fullName evidence="1">Uncharacterized protein</fullName>
    </submittedName>
</protein>